<feature type="domain" description="CD-NTase-associated protein 12/Pycsar effector protein TIR" evidence="2">
    <location>
        <begin position="32"/>
        <end position="161"/>
    </location>
</feature>
<accession>A0A4R7ZM74</accession>
<evidence type="ECO:0000259" key="2">
    <source>
        <dbReference type="Pfam" id="PF10137"/>
    </source>
</evidence>
<feature type="region of interest" description="Disordered" evidence="1">
    <location>
        <begin position="1"/>
        <end position="21"/>
    </location>
</feature>
<dbReference type="Proteomes" id="UP000295447">
    <property type="component" value="Unassembled WGS sequence"/>
</dbReference>
<sequence length="317" mass="33900">MAWNGNTWQTSSGADESSVVSEPGRFDRARTVFVVHGRNKAAREGVFSFLRALGLHPIEWAEALAGTGHGAPYVGEVLDSIMFSGQAIIVLLTPDEVAYLLPEHADNELDPAVRPAAQARPNVMFEAGMALAKFPTQTVLVRMGDLRTFTDLDGRHVVRLDNSPQQRLMLAQRLKAIGCDVDMGGKDWLSAGDLTPPKGPDLSSAAAERPASPDAVSDGTARSGVQVLTDELELTRCVVVRATGGDFTVHGEATNTSTRQISAFLKATYYDANRVIIGTASGVVNQLNPNATKTFSLVTLDDVTGYADFSVQVDTVI</sequence>
<dbReference type="AlphaFoldDB" id="A0A4R7ZM74"/>
<reference evidence="3 4" key="1">
    <citation type="submission" date="2019-03" db="EMBL/GenBank/DDBJ databases">
        <title>Genomic Encyclopedia of Type Strains, Phase III (KMG-III): the genomes of soil and plant-associated and newly described type strains.</title>
        <authorList>
            <person name="Whitman W."/>
        </authorList>
    </citation>
    <scope>NUCLEOTIDE SEQUENCE [LARGE SCALE GENOMIC DNA]</scope>
    <source>
        <strain evidence="3 4">VKM Ac-2570</strain>
    </source>
</reference>
<dbReference type="InterPro" id="IPR047676">
    <property type="entry name" value="FxLYD_dom"/>
</dbReference>
<evidence type="ECO:0000313" key="4">
    <source>
        <dbReference type="Proteomes" id="UP000295447"/>
    </source>
</evidence>
<organism evidence="3 4">
    <name type="scientific">Kribbella kalugense</name>
    <dbReference type="NCBI Taxonomy" id="2512221"/>
    <lineage>
        <taxon>Bacteria</taxon>
        <taxon>Bacillati</taxon>
        <taxon>Actinomycetota</taxon>
        <taxon>Actinomycetes</taxon>
        <taxon>Propionibacteriales</taxon>
        <taxon>Kribbellaceae</taxon>
        <taxon>Kribbella</taxon>
    </lineage>
</organism>
<dbReference type="Pfam" id="PF10137">
    <property type="entry name" value="CAP12-PCTIR_TIR"/>
    <property type="match status" value="1"/>
</dbReference>
<comment type="caution">
    <text evidence="3">The sequence shown here is derived from an EMBL/GenBank/DDBJ whole genome shotgun (WGS) entry which is preliminary data.</text>
</comment>
<dbReference type="NCBIfam" id="NF038353">
    <property type="entry name" value="FxLYD_dom"/>
    <property type="match status" value="1"/>
</dbReference>
<dbReference type="GO" id="GO:0050135">
    <property type="term" value="F:NADP+ nucleosidase activity"/>
    <property type="evidence" value="ECO:0007669"/>
    <property type="project" value="InterPro"/>
</dbReference>
<name>A0A4R7ZM74_9ACTN</name>
<proteinExistence type="predicted"/>
<evidence type="ECO:0000256" key="1">
    <source>
        <dbReference type="SAM" id="MobiDB-lite"/>
    </source>
</evidence>
<keyword evidence="4" id="KW-1185">Reference proteome</keyword>
<dbReference type="EMBL" id="SODF01000002">
    <property type="protein sequence ID" value="TDW18943.1"/>
    <property type="molecule type" value="Genomic_DNA"/>
</dbReference>
<feature type="compositionally biased region" description="Polar residues" evidence="1">
    <location>
        <begin position="1"/>
        <end position="20"/>
    </location>
</feature>
<protein>
    <submittedName>
        <fullName evidence="3">Putative nucleotide-binding protein with TIR-like domain</fullName>
    </submittedName>
</protein>
<dbReference type="OrthoDB" id="8137562at2"/>
<evidence type="ECO:0000313" key="3">
    <source>
        <dbReference type="EMBL" id="TDW18943.1"/>
    </source>
</evidence>
<dbReference type="InterPro" id="IPR019302">
    <property type="entry name" value="CAP12/PCTIR_TIR_dom"/>
</dbReference>
<feature type="region of interest" description="Disordered" evidence="1">
    <location>
        <begin position="190"/>
        <end position="220"/>
    </location>
</feature>
<gene>
    <name evidence="3" type="ORF">EV650_5546</name>
</gene>